<gene>
    <name evidence="2" type="ORF">EWM64_g10678</name>
</gene>
<comment type="caution">
    <text evidence="2">The sequence shown here is derived from an EMBL/GenBank/DDBJ whole genome shotgun (WGS) entry which is preliminary data.</text>
</comment>
<dbReference type="Proteomes" id="UP000298061">
    <property type="component" value="Unassembled WGS sequence"/>
</dbReference>
<dbReference type="EMBL" id="SFCI01002986">
    <property type="protein sequence ID" value="TFY73334.1"/>
    <property type="molecule type" value="Genomic_DNA"/>
</dbReference>
<reference evidence="2 3" key="1">
    <citation type="submission" date="2019-02" db="EMBL/GenBank/DDBJ databases">
        <title>Genome sequencing of the rare red list fungi Hericium alpestre (H. flagellum).</title>
        <authorList>
            <person name="Buettner E."/>
            <person name="Kellner H."/>
        </authorList>
    </citation>
    <scope>NUCLEOTIDE SEQUENCE [LARGE SCALE GENOMIC DNA]</scope>
    <source>
        <strain evidence="2 3">DSM 108284</strain>
    </source>
</reference>
<name>A0A4Y9ZFY4_9AGAM</name>
<feature type="compositionally biased region" description="Polar residues" evidence="1">
    <location>
        <begin position="1"/>
        <end position="26"/>
    </location>
</feature>
<evidence type="ECO:0000313" key="2">
    <source>
        <dbReference type="EMBL" id="TFY73334.1"/>
    </source>
</evidence>
<evidence type="ECO:0000256" key="1">
    <source>
        <dbReference type="SAM" id="MobiDB-lite"/>
    </source>
</evidence>
<feature type="non-terminal residue" evidence="2">
    <location>
        <position position="1"/>
    </location>
</feature>
<protein>
    <recommendedName>
        <fullName evidence="4">C2H2-type domain-containing protein</fullName>
    </recommendedName>
</protein>
<organism evidence="2 3">
    <name type="scientific">Hericium alpestre</name>
    <dbReference type="NCBI Taxonomy" id="135208"/>
    <lineage>
        <taxon>Eukaryota</taxon>
        <taxon>Fungi</taxon>
        <taxon>Dikarya</taxon>
        <taxon>Basidiomycota</taxon>
        <taxon>Agaricomycotina</taxon>
        <taxon>Agaricomycetes</taxon>
        <taxon>Russulales</taxon>
        <taxon>Hericiaceae</taxon>
        <taxon>Hericium</taxon>
    </lineage>
</organism>
<sequence length="191" mass="21335">HVGITQQTGTAVLTSSREYSKASSRGEQYPANLAPEAIPGAGAGPSRALPKTRSRMRKQKVLPPDFVPLWKQDLTPEQVKKAEKKMGRRELIDNLTEKVDAIVPEEGDEYGKRCMCRWPGCAGSAKRDADTGRHIKNIHLSRKVPCPKCGKRLRRDSVRQHINSSGCIARCHELEEQNKAETKVKRRAAEE</sequence>
<dbReference type="AlphaFoldDB" id="A0A4Y9ZFY4"/>
<feature type="region of interest" description="Disordered" evidence="1">
    <location>
        <begin position="1"/>
        <end position="54"/>
    </location>
</feature>
<proteinExistence type="predicted"/>
<evidence type="ECO:0008006" key="4">
    <source>
        <dbReference type="Google" id="ProtNLM"/>
    </source>
</evidence>
<evidence type="ECO:0000313" key="3">
    <source>
        <dbReference type="Proteomes" id="UP000298061"/>
    </source>
</evidence>
<accession>A0A4Y9ZFY4</accession>
<keyword evidence="3" id="KW-1185">Reference proteome</keyword>